<sequence length="137" mass="15372">MLSMQTNDLQAEAQNKKLARLTITIASTSLIALCLLVIPDIIMIFDIGGLSKYHIFFYLIGLNKCLLNIVIYTLRQKELRRAVVFNTLKILKLDTSKWETSTLMQVTQTRKPQMVTADTRSSNVRGLSVLPGTVTAN</sequence>
<dbReference type="Gene3D" id="1.20.1070.10">
    <property type="entry name" value="Rhodopsin 7-helix transmembrane proteins"/>
    <property type="match status" value="1"/>
</dbReference>
<protein>
    <recommendedName>
        <fullName evidence="4">G-protein coupled receptors family 1 profile domain-containing protein</fullName>
    </recommendedName>
</protein>
<evidence type="ECO:0000256" key="1">
    <source>
        <dbReference type="SAM" id="Phobius"/>
    </source>
</evidence>
<keyword evidence="1" id="KW-0812">Transmembrane</keyword>
<name>A0A4U5NH50_STECR</name>
<dbReference type="OrthoDB" id="5811993at2759"/>
<evidence type="ECO:0008006" key="4">
    <source>
        <dbReference type="Google" id="ProtNLM"/>
    </source>
</evidence>
<keyword evidence="3" id="KW-1185">Reference proteome</keyword>
<gene>
    <name evidence="2" type="ORF">L596_015836</name>
</gene>
<evidence type="ECO:0000313" key="3">
    <source>
        <dbReference type="Proteomes" id="UP000298663"/>
    </source>
</evidence>
<reference evidence="2 3" key="1">
    <citation type="journal article" date="2015" name="Genome Biol.">
        <title>Comparative genomics of Steinernema reveals deeply conserved gene regulatory networks.</title>
        <authorList>
            <person name="Dillman A.R."/>
            <person name="Macchietto M."/>
            <person name="Porter C.F."/>
            <person name="Rogers A."/>
            <person name="Williams B."/>
            <person name="Antoshechkin I."/>
            <person name="Lee M.M."/>
            <person name="Goodwin Z."/>
            <person name="Lu X."/>
            <person name="Lewis E.E."/>
            <person name="Goodrich-Blair H."/>
            <person name="Stock S.P."/>
            <person name="Adams B.J."/>
            <person name="Sternberg P.W."/>
            <person name="Mortazavi A."/>
        </authorList>
    </citation>
    <scope>NUCLEOTIDE SEQUENCE [LARGE SCALE GENOMIC DNA]</scope>
    <source>
        <strain evidence="2 3">ALL</strain>
    </source>
</reference>
<proteinExistence type="predicted"/>
<organism evidence="2 3">
    <name type="scientific">Steinernema carpocapsae</name>
    <name type="common">Entomopathogenic nematode</name>
    <dbReference type="NCBI Taxonomy" id="34508"/>
    <lineage>
        <taxon>Eukaryota</taxon>
        <taxon>Metazoa</taxon>
        <taxon>Ecdysozoa</taxon>
        <taxon>Nematoda</taxon>
        <taxon>Chromadorea</taxon>
        <taxon>Rhabditida</taxon>
        <taxon>Tylenchina</taxon>
        <taxon>Panagrolaimomorpha</taxon>
        <taxon>Strongyloidoidea</taxon>
        <taxon>Steinernematidae</taxon>
        <taxon>Steinernema</taxon>
    </lineage>
</organism>
<evidence type="ECO:0000313" key="2">
    <source>
        <dbReference type="EMBL" id="TKR82060.1"/>
    </source>
</evidence>
<dbReference type="EMBL" id="AZBU02000004">
    <property type="protein sequence ID" value="TKR82060.1"/>
    <property type="molecule type" value="Genomic_DNA"/>
</dbReference>
<comment type="caution">
    <text evidence="2">The sequence shown here is derived from an EMBL/GenBank/DDBJ whole genome shotgun (WGS) entry which is preliminary data.</text>
</comment>
<dbReference type="AlphaFoldDB" id="A0A4U5NH50"/>
<dbReference type="Proteomes" id="UP000298663">
    <property type="component" value="Unassembled WGS sequence"/>
</dbReference>
<feature type="transmembrane region" description="Helical" evidence="1">
    <location>
        <begin position="21"/>
        <end position="43"/>
    </location>
</feature>
<feature type="transmembrane region" description="Helical" evidence="1">
    <location>
        <begin position="55"/>
        <end position="74"/>
    </location>
</feature>
<reference evidence="2 3" key="2">
    <citation type="journal article" date="2019" name="G3 (Bethesda)">
        <title>Hybrid Assembly of the Genome of the Entomopathogenic Nematode Steinernema carpocapsae Identifies the X-Chromosome.</title>
        <authorList>
            <person name="Serra L."/>
            <person name="Macchietto M."/>
            <person name="Macias-Munoz A."/>
            <person name="McGill C.J."/>
            <person name="Rodriguez I.M."/>
            <person name="Rodriguez B."/>
            <person name="Murad R."/>
            <person name="Mortazavi A."/>
        </authorList>
    </citation>
    <scope>NUCLEOTIDE SEQUENCE [LARGE SCALE GENOMIC DNA]</scope>
    <source>
        <strain evidence="2 3">ALL</strain>
    </source>
</reference>
<keyword evidence="1" id="KW-0472">Membrane</keyword>
<accession>A0A4U5NH50</accession>
<keyword evidence="1" id="KW-1133">Transmembrane helix</keyword>